<gene>
    <name evidence="1" type="ORF">JAAARDRAFT_192116</name>
</gene>
<keyword evidence="2" id="KW-1185">Reference proteome</keyword>
<protein>
    <submittedName>
        <fullName evidence="1">Uncharacterized protein</fullName>
    </submittedName>
</protein>
<dbReference type="Proteomes" id="UP000027265">
    <property type="component" value="Unassembled WGS sequence"/>
</dbReference>
<sequence length="74" mass="7920">MSKGTMDTFNLSVTSAVPELALVELGYTDAEIAKTIVNPVEGENFAPAFLKIENVKTLVYHALLAAPSSSYSRS</sequence>
<accession>A0A067Q0D1</accession>
<evidence type="ECO:0000313" key="2">
    <source>
        <dbReference type="Proteomes" id="UP000027265"/>
    </source>
</evidence>
<organism evidence="1 2">
    <name type="scientific">Jaapia argillacea MUCL 33604</name>
    <dbReference type="NCBI Taxonomy" id="933084"/>
    <lineage>
        <taxon>Eukaryota</taxon>
        <taxon>Fungi</taxon>
        <taxon>Dikarya</taxon>
        <taxon>Basidiomycota</taxon>
        <taxon>Agaricomycotina</taxon>
        <taxon>Agaricomycetes</taxon>
        <taxon>Agaricomycetidae</taxon>
        <taxon>Jaapiales</taxon>
        <taxon>Jaapiaceae</taxon>
        <taxon>Jaapia</taxon>
    </lineage>
</organism>
<dbReference type="STRING" id="933084.A0A067Q0D1"/>
<proteinExistence type="predicted"/>
<dbReference type="InParanoid" id="A0A067Q0D1"/>
<dbReference type="AlphaFoldDB" id="A0A067Q0D1"/>
<dbReference type="EMBL" id="KL197715">
    <property type="protein sequence ID" value="KDQ59615.1"/>
    <property type="molecule type" value="Genomic_DNA"/>
</dbReference>
<name>A0A067Q0D1_9AGAM</name>
<dbReference type="HOGENOM" id="CLU_2688169_0_0_1"/>
<evidence type="ECO:0000313" key="1">
    <source>
        <dbReference type="EMBL" id="KDQ59615.1"/>
    </source>
</evidence>
<reference evidence="2" key="1">
    <citation type="journal article" date="2014" name="Proc. Natl. Acad. Sci. U.S.A.">
        <title>Extensive sampling of basidiomycete genomes demonstrates inadequacy of the white-rot/brown-rot paradigm for wood decay fungi.</title>
        <authorList>
            <person name="Riley R."/>
            <person name="Salamov A.A."/>
            <person name="Brown D.W."/>
            <person name="Nagy L.G."/>
            <person name="Floudas D."/>
            <person name="Held B.W."/>
            <person name="Levasseur A."/>
            <person name="Lombard V."/>
            <person name="Morin E."/>
            <person name="Otillar R."/>
            <person name="Lindquist E.A."/>
            <person name="Sun H."/>
            <person name="LaButti K.M."/>
            <person name="Schmutz J."/>
            <person name="Jabbour D."/>
            <person name="Luo H."/>
            <person name="Baker S.E."/>
            <person name="Pisabarro A.G."/>
            <person name="Walton J.D."/>
            <person name="Blanchette R.A."/>
            <person name="Henrissat B."/>
            <person name="Martin F."/>
            <person name="Cullen D."/>
            <person name="Hibbett D.S."/>
            <person name="Grigoriev I.V."/>
        </authorList>
    </citation>
    <scope>NUCLEOTIDE SEQUENCE [LARGE SCALE GENOMIC DNA]</scope>
    <source>
        <strain evidence="2">MUCL 33604</strain>
    </source>
</reference>